<gene>
    <name evidence="3" type="ORF">S3_933_0005</name>
</gene>
<dbReference type="PANTHER" id="PTHR45947">
    <property type="entry name" value="SULFOQUINOVOSYL TRANSFERASE SQD2"/>
    <property type="match status" value="1"/>
</dbReference>
<sequence>MARNNLKIGIVCYPTFGGSGVIATELGAGLARKGYEVHFITSSQPVKLNVFEKNIYFHEVVLNPYPLFQHQPFEVALTSKIVEVAKYEKLDLLHVHYAIPHASAAYLAKQILLAQGVSIPYVTTLHGTDITLVGKEPEFEPTISFAINQSDVVTAVSDSLRKDTYSHFNVTKDIVVVPNFVCVEKFSAEPKDCKKSTFAPNGEQILMHISNFRKVKRIQDIIKIHSRVSKTIDTRLILIGDGPERSSMERLAREEGVEDTTYFLGKIKETERALCAADVYLMTSETESFGVSALEAMAAKVPVVSSNTGGIPEVNTDGVTGFLSDVGNIEEMSDNVIKLLSDKVLYDRVSEAAYQNACKFNINNVLPIYEKLYEDLVL</sequence>
<dbReference type="AlphaFoldDB" id="F4MMC4"/>
<dbReference type="Pfam" id="PF13439">
    <property type="entry name" value="Glyco_transf_4"/>
    <property type="match status" value="1"/>
</dbReference>
<dbReference type="GO" id="GO:0016757">
    <property type="term" value="F:glycosyltransferase activity"/>
    <property type="evidence" value="ECO:0007669"/>
    <property type="project" value="InterPro"/>
</dbReference>
<dbReference type="InterPro" id="IPR028098">
    <property type="entry name" value="Glyco_trans_4-like_N"/>
</dbReference>
<dbReference type="Gene3D" id="3.40.50.2000">
    <property type="entry name" value="Glycogen Phosphorylase B"/>
    <property type="match status" value="2"/>
</dbReference>
<proteinExistence type="predicted"/>
<evidence type="ECO:0000259" key="1">
    <source>
        <dbReference type="Pfam" id="PF00534"/>
    </source>
</evidence>
<dbReference type="InterPro" id="IPR050194">
    <property type="entry name" value="Glycosyltransferase_grp1"/>
</dbReference>
<organism evidence="3">
    <name type="scientific">uncultured Flavobacteriia bacterium</name>
    <dbReference type="NCBI Taxonomy" id="212695"/>
    <lineage>
        <taxon>Bacteria</taxon>
        <taxon>Pseudomonadati</taxon>
        <taxon>Bacteroidota</taxon>
        <taxon>Flavobacteriia</taxon>
        <taxon>environmental samples</taxon>
    </lineage>
</organism>
<dbReference type="InterPro" id="IPR023881">
    <property type="entry name" value="Thiol_BshA"/>
</dbReference>
<evidence type="ECO:0000259" key="2">
    <source>
        <dbReference type="Pfam" id="PF13439"/>
    </source>
</evidence>
<reference evidence="3" key="1">
    <citation type="submission" date="2010-05" db="EMBL/GenBank/DDBJ databases">
        <authorList>
            <person name="Genoscope - CEA"/>
        </authorList>
    </citation>
    <scope>NUCLEOTIDE SEQUENCE</scope>
</reference>
<evidence type="ECO:0000313" key="3">
    <source>
        <dbReference type="EMBL" id="CBL87265.1"/>
    </source>
</evidence>
<accession>F4MMC4</accession>
<keyword evidence="3" id="KW-0808">Transferase</keyword>
<feature type="domain" description="Glycosyl transferase family 1" evidence="1">
    <location>
        <begin position="194"/>
        <end position="355"/>
    </location>
</feature>
<dbReference type="GO" id="GO:0071793">
    <property type="term" value="P:bacillithiol biosynthetic process"/>
    <property type="evidence" value="ECO:0007669"/>
    <property type="project" value="InterPro"/>
</dbReference>
<name>F4MMC4_9BACT</name>
<dbReference type="SUPFAM" id="SSF53756">
    <property type="entry name" value="UDP-Glycosyltransferase/glycogen phosphorylase"/>
    <property type="match status" value="1"/>
</dbReference>
<reference evidence="3" key="2">
    <citation type="journal article" date="2012" name="Environ. Microbiol.">
        <title>Genomic content of uncultured Bacteroidetes from contrasting oceanic provinces in the North Atlantic Ocean.</title>
        <authorList>
            <person name="Gomez-Pereira P.R."/>
            <person name="Schuler M."/>
            <person name="Fuchs B.M."/>
            <person name="Bennke C."/>
            <person name="Teeling H."/>
            <person name="Waldmann J."/>
            <person name="Richter M."/>
            <person name="Barbe V."/>
            <person name="Bataille E."/>
            <person name="Glockner F.O."/>
            <person name="Amann R."/>
        </authorList>
    </citation>
    <scope>NUCLEOTIDE SEQUENCE</scope>
</reference>
<dbReference type="EMBL" id="FQ032815">
    <property type="protein sequence ID" value="CBL87265.1"/>
    <property type="molecule type" value="Genomic_DNA"/>
</dbReference>
<dbReference type="NCBIfam" id="TIGR03999">
    <property type="entry name" value="thiol_BshA"/>
    <property type="match status" value="1"/>
</dbReference>
<dbReference type="PANTHER" id="PTHR45947:SF3">
    <property type="entry name" value="SULFOQUINOVOSYL TRANSFERASE SQD2"/>
    <property type="match status" value="1"/>
</dbReference>
<dbReference type="InterPro" id="IPR001296">
    <property type="entry name" value="Glyco_trans_1"/>
</dbReference>
<feature type="domain" description="Glycosyltransferase subfamily 4-like N-terminal" evidence="2">
    <location>
        <begin position="16"/>
        <end position="184"/>
    </location>
</feature>
<dbReference type="Pfam" id="PF00534">
    <property type="entry name" value="Glycos_transf_1"/>
    <property type="match status" value="1"/>
</dbReference>
<protein>
    <submittedName>
        <fullName evidence="3">Protein containing glycosyl transferase, group 1 domain</fullName>
    </submittedName>
</protein>